<keyword evidence="8" id="KW-0961">Cell wall biogenesis/degradation</keyword>
<comment type="catalytic activity">
    <reaction evidence="1">
        <text>Hydrolyzes the link between N-acetylmuramoyl residues and L-amino acid residues in certain cell-wall glycopeptides.</text>
        <dbReference type="EC" id="3.5.1.28"/>
    </reaction>
</comment>
<evidence type="ECO:0000256" key="5">
    <source>
        <dbReference type="ARBA" id="ARBA00022729"/>
    </source>
</evidence>
<feature type="domain" description="LysM" evidence="12">
    <location>
        <begin position="578"/>
        <end position="621"/>
    </location>
</feature>
<comment type="subcellular location">
    <subcellularLocation>
        <location evidence="2">Periplasm</location>
    </subcellularLocation>
</comment>
<dbReference type="Pfam" id="PF01476">
    <property type="entry name" value="LysM"/>
    <property type="match status" value="4"/>
</dbReference>
<evidence type="ECO:0000256" key="2">
    <source>
        <dbReference type="ARBA" id="ARBA00004418"/>
    </source>
</evidence>
<feature type="signal peptide" evidence="11">
    <location>
        <begin position="1"/>
        <end position="23"/>
    </location>
</feature>
<dbReference type="Proteomes" id="UP000032303">
    <property type="component" value="Chromosome 2"/>
</dbReference>
<evidence type="ECO:0000313" key="14">
    <source>
        <dbReference type="Proteomes" id="UP000032303"/>
    </source>
</evidence>
<dbReference type="Gene3D" id="3.40.630.40">
    <property type="entry name" value="Zn-dependent exopeptidases"/>
    <property type="match status" value="1"/>
</dbReference>
<dbReference type="GO" id="GO:0009253">
    <property type="term" value="P:peptidoglycan catabolic process"/>
    <property type="evidence" value="ECO:0007669"/>
    <property type="project" value="InterPro"/>
</dbReference>
<dbReference type="InterPro" id="IPR018392">
    <property type="entry name" value="LysM"/>
</dbReference>
<dbReference type="SUPFAM" id="SSF53187">
    <property type="entry name" value="Zn-dependent exopeptidases"/>
    <property type="match status" value="1"/>
</dbReference>
<dbReference type="InterPro" id="IPR021731">
    <property type="entry name" value="AMIN_dom"/>
</dbReference>
<feature type="domain" description="LysM" evidence="12">
    <location>
        <begin position="468"/>
        <end position="511"/>
    </location>
</feature>
<gene>
    <name evidence="13" type="ORF">H744_2c0056</name>
</gene>
<dbReference type="SMART" id="SM00257">
    <property type="entry name" value="LysM"/>
    <property type="match status" value="4"/>
</dbReference>
<evidence type="ECO:0000256" key="4">
    <source>
        <dbReference type="ARBA" id="ARBA00011901"/>
    </source>
</evidence>
<keyword evidence="7" id="KW-0378">Hydrolase</keyword>
<dbReference type="AlphaFoldDB" id="A0A0C5WUV9"/>
<evidence type="ECO:0000259" key="12">
    <source>
        <dbReference type="PROSITE" id="PS51782"/>
    </source>
</evidence>
<evidence type="ECO:0000256" key="8">
    <source>
        <dbReference type="ARBA" id="ARBA00023316"/>
    </source>
</evidence>
<evidence type="ECO:0000256" key="9">
    <source>
        <dbReference type="ARBA" id="ARBA00074581"/>
    </source>
</evidence>
<evidence type="ECO:0000256" key="10">
    <source>
        <dbReference type="SAM" id="MobiDB-lite"/>
    </source>
</evidence>
<dbReference type="Pfam" id="PF11741">
    <property type="entry name" value="AMIN"/>
    <property type="match status" value="1"/>
</dbReference>
<dbReference type="InterPro" id="IPR036779">
    <property type="entry name" value="LysM_dom_sf"/>
</dbReference>
<keyword evidence="14" id="KW-1185">Reference proteome</keyword>
<feature type="chain" id="PRO_5002184653" description="N-acetylmuramoyl-L-alanine amidase AmiC" evidence="11">
    <location>
        <begin position="24"/>
        <end position="624"/>
    </location>
</feature>
<keyword evidence="5 11" id="KW-0732">Signal</keyword>
<dbReference type="SMART" id="SM00646">
    <property type="entry name" value="Ami_3"/>
    <property type="match status" value="1"/>
</dbReference>
<evidence type="ECO:0000256" key="7">
    <source>
        <dbReference type="ARBA" id="ARBA00022801"/>
    </source>
</evidence>
<dbReference type="InterPro" id="IPR050695">
    <property type="entry name" value="N-acetylmuramoyl_amidase_3"/>
</dbReference>
<dbReference type="Pfam" id="PF01520">
    <property type="entry name" value="Amidase_3"/>
    <property type="match status" value="1"/>
</dbReference>
<dbReference type="Gene3D" id="3.10.350.10">
    <property type="entry name" value="LysM domain"/>
    <property type="match status" value="4"/>
</dbReference>
<protein>
    <recommendedName>
        <fullName evidence="9">N-acetylmuramoyl-L-alanine amidase AmiC</fullName>
        <ecNumber evidence="4">3.5.1.28</ecNumber>
    </recommendedName>
</protein>
<dbReference type="STRING" id="658445.H744_2c0056"/>
<name>A0A0C5WUV9_9GAMM</name>
<keyword evidence="6" id="KW-0574">Periplasm</keyword>
<evidence type="ECO:0000313" key="13">
    <source>
        <dbReference type="EMBL" id="AJR06825.1"/>
    </source>
</evidence>
<feature type="domain" description="LysM" evidence="12">
    <location>
        <begin position="527"/>
        <end position="570"/>
    </location>
</feature>
<dbReference type="GO" id="GO:0071555">
    <property type="term" value="P:cell wall organization"/>
    <property type="evidence" value="ECO:0007669"/>
    <property type="project" value="UniProtKB-KW"/>
</dbReference>
<dbReference type="PANTHER" id="PTHR30404:SF6">
    <property type="entry name" value="N-ACETYLMURAMOYL-L-ALANINE AMIDASE AMIB"/>
    <property type="match status" value="1"/>
</dbReference>
<dbReference type="SUPFAM" id="SSF54106">
    <property type="entry name" value="LysM domain"/>
    <property type="match status" value="4"/>
</dbReference>
<dbReference type="OrthoDB" id="9806267at2"/>
<evidence type="ECO:0000256" key="11">
    <source>
        <dbReference type="SAM" id="SignalP"/>
    </source>
</evidence>
<dbReference type="PANTHER" id="PTHR30404">
    <property type="entry name" value="N-ACETYLMURAMOYL-L-ALANINE AMIDASE"/>
    <property type="match status" value="1"/>
</dbReference>
<dbReference type="HOGENOM" id="CLU_014322_2_3_6"/>
<accession>A0A0C5WUV9</accession>
<organism evidence="13 14">
    <name type="scientific">Photobacterium gaetbulicola Gung47</name>
    <dbReference type="NCBI Taxonomy" id="658445"/>
    <lineage>
        <taxon>Bacteria</taxon>
        <taxon>Pseudomonadati</taxon>
        <taxon>Pseudomonadota</taxon>
        <taxon>Gammaproteobacteria</taxon>
        <taxon>Vibrionales</taxon>
        <taxon>Vibrionaceae</taxon>
        <taxon>Photobacterium</taxon>
    </lineage>
</organism>
<dbReference type="EC" id="3.5.1.28" evidence="4"/>
<proteinExistence type="inferred from homology"/>
<dbReference type="FunFam" id="3.40.630.40:FF:000001">
    <property type="entry name" value="N-acetylmuramoyl-L-alanine amidase"/>
    <property type="match status" value="1"/>
</dbReference>
<sequence length="624" mass="67824">MSLRAFFHAVIVGVSLFSSLAMANELKGIRVWPAPEETRVVLDLKDEAVFSYFTLTKPDRLVVDLKQTTLKTKLPLVVKDSAILTKIRNSGAPEKGTYRLVLEMKAGMTPKLFKLAPTPDGTYSHRLVMDLPHGKAATAKKPEPTPKQPAANQQASLPYGTDDIIVAIDPGHGGEDPGSIGPSRLYEKKVTLDIAKKVAARINATPGMTAVMTRQGDYFVNLNRRTEIARHKRAHLLVSIHADGFHQPQPRGASVWVLNTRRANSEIGRWIEQHEKQSELLGGGDVLSGGNDDQYLSMAVLDLQFSHSQKEGYDVASRVLKEMSKVTTLHKSKPEHASLAVLKSPDIPSLLVETGFITNPTEERLLNSKSHQNKLAEAVYRGVLSYFNEKPPEGTLFASRNQGIRHKVTSGQSLSVIASRYDTSVAAIKQANNLKSNTLKVGQALVIPGKAPVPAPATAAVATATKTVTHTVKRGDFLGKIANQYGVTVASIRRDNNLRSDELAIGQKLKVSVQAPITTPTTQNKTVTHTVKRGEFLGKIAGQYGVTVTSIRSANQLRTDELAVGQKLKITMQVPASVVHTVQRGEFLGKIAADYGIAVSRLREANQLRTDKLAVGQKLTIPSS</sequence>
<dbReference type="InterPro" id="IPR002508">
    <property type="entry name" value="MurNAc-LAA_cat"/>
</dbReference>
<dbReference type="CDD" id="cd02696">
    <property type="entry name" value="MurNAc-LAA"/>
    <property type="match status" value="1"/>
</dbReference>
<dbReference type="EMBL" id="CP005974">
    <property type="protein sequence ID" value="AJR06825.1"/>
    <property type="molecule type" value="Genomic_DNA"/>
</dbReference>
<reference evidence="13 14" key="1">
    <citation type="submission" date="2013-05" db="EMBL/GenBank/DDBJ databases">
        <title>Complete genome sequence of the lipase-producing bacterium Photobacterium gaetbulicola Gung47.</title>
        <authorList>
            <person name="Kim Y.-O."/>
        </authorList>
    </citation>
    <scope>NUCLEOTIDE SEQUENCE [LARGE SCALE GENOMIC DNA]</scope>
    <source>
        <strain evidence="13 14">Gung47</strain>
    </source>
</reference>
<dbReference type="GO" id="GO:0008745">
    <property type="term" value="F:N-acetylmuramoyl-L-alanine amidase activity"/>
    <property type="evidence" value="ECO:0007669"/>
    <property type="project" value="UniProtKB-EC"/>
</dbReference>
<evidence type="ECO:0000256" key="1">
    <source>
        <dbReference type="ARBA" id="ARBA00001561"/>
    </source>
</evidence>
<evidence type="ECO:0000256" key="6">
    <source>
        <dbReference type="ARBA" id="ARBA00022764"/>
    </source>
</evidence>
<dbReference type="PROSITE" id="PS51782">
    <property type="entry name" value="LYSM"/>
    <property type="match status" value="4"/>
</dbReference>
<comment type="similarity">
    <text evidence="3">Belongs to the N-acetylmuramoyl-L-alanine amidase 3 family.</text>
</comment>
<dbReference type="KEGG" id="pgb:H744_2c0056"/>
<dbReference type="GO" id="GO:0030288">
    <property type="term" value="C:outer membrane-bounded periplasmic space"/>
    <property type="evidence" value="ECO:0007669"/>
    <property type="project" value="TreeGrafter"/>
</dbReference>
<evidence type="ECO:0000256" key="3">
    <source>
        <dbReference type="ARBA" id="ARBA00010860"/>
    </source>
</evidence>
<feature type="region of interest" description="Disordered" evidence="10">
    <location>
        <begin position="136"/>
        <end position="155"/>
    </location>
</feature>
<dbReference type="CDD" id="cd00118">
    <property type="entry name" value="LysM"/>
    <property type="match status" value="4"/>
</dbReference>
<dbReference type="Gene3D" id="2.60.40.3500">
    <property type="match status" value="1"/>
</dbReference>
<dbReference type="PATRIC" id="fig|658445.3.peg.1956"/>
<feature type="domain" description="LysM" evidence="12">
    <location>
        <begin position="404"/>
        <end position="447"/>
    </location>
</feature>